<dbReference type="SUPFAM" id="SSF48498">
    <property type="entry name" value="Tetracyclin repressor-like, C-terminal domain"/>
    <property type="match status" value="1"/>
</dbReference>
<reference evidence="8" key="1">
    <citation type="journal article" date="2019" name="Int. J. Syst. Evol. Microbiol.">
        <title>The Global Catalogue of Microorganisms (GCM) 10K type strain sequencing project: providing services to taxonomists for standard genome sequencing and annotation.</title>
        <authorList>
            <consortium name="The Broad Institute Genomics Platform"/>
            <consortium name="The Broad Institute Genome Sequencing Center for Infectious Disease"/>
            <person name="Wu L."/>
            <person name="Ma J."/>
        </authorList>
    </citation>
    <scope>NUCLEOTIDE SEQUENCE [LARGE SCALE GENOMIC DNA]</scope>
    <source>
        <strain evidence="8">JCM 18306</strain>
    </source>
</reference>
<dbReference type="PRINTS" id="PR00455">
    <property type="entry name" value="HTHTETR"/>
</dbReference>
<evidence type="ECO:0000256" key="2">
    <source>
        <dbReference type="ARBA" id="ARBA00023125"/>
    </source>
</evidence>
<comment type="caution">
    <text evidence="7">The sequence shown here is derived from an EMBL/GenBank/DDBJ whole genome shotgun (WGS) entry which is preliminary data.</text>
</comment>
<dbReference type="SUPFAM" id="SSF46689">
    <property type="entry name" value="Homeodomain-like"/>
    <property type="match status" value="1"/>
</dbReference>
<dbReference type="Pfam" id="PF00440">
    <property type="entry name" value="TetR_N"/>
    <property type="match status" value="1"/>
</dbReference>
<keyword evidence="3" id="KW-0804">Transcription</keyword>
<keyword evidence="1" id="KW-0805">Transcription regulation</keyword>
<keyword evidence="8" id="KW-1185">Reference proteome</keyword>
<dbReference type="Pfam" id="PF21597">
    <property type="entry name" value="TetR_C_43"/>
    <property type="match status" value="1"/>
</dbReference>
<feature type="compositionally biased region" description="Basic and acidic residues" evidence="5">
    <location>
        <begin position="1"/>
        <end position="11"/>
    </location>
</feature>
<feature type="domain" description="HTH tetR-type" evidence="6">
    <location>
        <begin position="28"/>
        <end position="87"/>
    </location>
</feature>
<keyword evidence="2 4" id="KW-0238">DNA-binding</keyword>
<name>A0ABP9TCR7_9ACTN</name>
<evidence type="ECO:0000313" key="8">
    <source>
        <dbReference type="Proteomes" id="UP001499878"/>
    </source>
</evidence>
<evidence type="ECO:0000256" key="1">
    <source>
        <dbReference type="ARBA" id="ARBA00023015"/>
    </source>
</evidence>
<feature type="region of interest" description="Disordered" evidence="5">
    <location>
        <begin position="1"/>
        <end position="26"/>
    </location>
</feature>
<proteinExistence type="predicted"/>
<evidence type="ECO:0000259" key="6">
    <source>
        <dbReference type="PROSITE" id="PS50977"/>
    </source>
</evidence>
<dbReference type="InterPro" id="IPR009057">
    <property type="entry name" value="Homeodomain-like_sf"/>
</dbReference>
<organism evidence="7 8">
    <name type="scientific">Streptomyces thinghirensis</name>
    <dbReference type="NCBI Taxonomy" id="551547"/>
    <lineage>
        <taxon>Bacteria</taxon>
        <taxon>Bacillati</taxon>
        <taxon>Actinomycetota</taxon>
        <taxon>Actinomycetes</taxon>
        <taxon>Kitasatosporales</taxon>
        <taxon>Streptomycetaceae</taxon>
        <taxon>Streptomyces</taxon>
    </lineage>
</organism>
<dbReference type="RefSeq" id="WP_345634748.1">
    <property type="nucleotide sequence ID" value="NZ_BAABJR010000014.1"/>
</dbReference>
<evidence type="ECO:0000256" key="5">
    <source>
        <dbReference type="SAM" id="MobiDB-lite"/>
    </source>
</evidence>
<dbReference type="InterPro" id="IPR049445">
    <property type="entry name" value="TetR_SbtR-like_C"/>
</dbReference>
<feature type="region of interest" description="Disordered" evidence="5">
    <location>
        <begin position="204"/>
        <end position="230"/>
    </location>
</feature>
<dbReference type="Proteomes" id="UP001499878">
    <property type="component" value="Unassembled WGS sequence"/>
</dbReference>
<feature type="DNA-binding region" description="H-T-H motif" evidence="4">
    <location>
        <begin position="50"/>
        <end position="69"/>
    </location>
</feature>
<dbReference type="EMBL" id="BAABJR010000014">
    <property type="protein sequence ID" value="GAA5213371.1"/>
    <property type="molecule type" value="Genomic_DNA"/>
</dbReference>
<gene>
    <name evidence="7" type="ORF">GCM10023323_54090</name>
</gene>
<evidence type="ECO:0000256" key="3">
    <source>
        <dbReference type="ARBA" id="ARBA00023163"/>
    </source>
</evidence>
<dbReference type="PANTHER" id="PTHR30055">
    <property type="entry name" value="HTH-TYPE TRANSCRIPTIONAL REGULATOR RUTR"/>
    <property type="match status" value="1"/>
</dbReference>
<dbReference type="Gene3D" id="1.10.357.10">
    <property type="entry name" value="Tetracycline Repressor, domain 2"/>
    <property type="match status" value="1"/>
</dbReference>
<dbReference type="PROSITE" id="PS50977">
    <property type="entry name" value="HTH_TETR_2"/>
    <property type="match status" value="1"/>
</dbReference>
<evidence type="ECO:0000313" key="7">
    <source>
        <dbReference type="EMBL" id="GAA5213371.1"/>
    </source>
</evidence>
<dbReference type="InterPro" id="IPR036271">
    <property type="entry name" value="Tet_transcr_reg_TetR-rel_C_sf"/>
</dbReference>
<feature type="compositionally biased region" description="Pro residues" evidence="5">
    <location>
        <begin position="204"/>
        <end position="217"/>
    </location>
</feature>
<dbReference type="InterPro" id="IPR001647">
    <property type="entry name" value="HTH_TetR"/>
</dbReference>
<dbReference type="InterPro" id="IPR050109">
    <property type="entry name" value="HTH-type_TetR-like_transc_reg"/>
</dbReference>
<protein>
    <submittedName>
        <fullName evidence="7">TetR/AcrR family transcriptional regulator</fullName>
    </submittedName>
</protein>
<sequence>MPDQTSHKPPEHTAGGPPADRDLRADARRNRERVLEAARETFAAQGVDAPMSAVARRAGVGVATLYRRFPTRSALVTAAFTEQLSLCASALDEALADPDPGHGLYTLLEKVCTTLVTDRGFETVLMARFPEALDYDKERACAEEGLARLVRRAREAGQLREDFDPADIALLLLAVTGLAGQPRETALAASRRLLTYLFQAFRPPPPGRPAPLPPAPPMSLDAVHRPTGRP</sequence>
<dbReference type="PANTHER" id="PTHR30055:SF234">
    <property type="entry name" value="HTH-TYPE TRANSCRIPTIONAL REGULATOR BETI"/>
    <property type="match status" value="1"/>
</dbReference>
<accession>A0ABP9TCR7</accession>
<evidence type="ECO:0000256" key="4">
    <source>
        <dbReference type="PROSITE-ProRule" id="PRU00335"/>
    </source>
</evidence>